<dbReference type="EMBL" id="JANAWD010000038">
    <property type="protein sequence ID" value="KAJ3489835.1"/>
    <property type="molecule type" value="Genomic_DNA"/>
</dbReference>
<dbReference type="CDD" id="cd09917">
    <property type="entry name" value="F-box_SF"/>
    <property type="match status" value="1"/>
</dbReference>
<accession>A0AAD5VE41</accession>
<protein>
    <recommendedName>
        <fullName evidence="3">F-box domain-containing protein</fullName>
    </recommendedName>
</protein>
<organism evidence="1 2">
    <name type="scientific">Meripilus lineatus</name>
    <dbReference type="NCBI Taxonomy" id="2056292"/>
    <lineage>
        <taxon>Eukaryota</taxon>
        <taxon>Fungi</taxon>
        <taxon>Dikarya</taxon>
        <taxon>Basidiomycota</taxon>
        <taxon>Agaricomycotina</taxon>
        <taxon>Agaricomycetes</taxon>
        <taxon>Polyporales</taxon>
        <taxon>Meripilaceae</taxon>
        <taxon>Meripilus</taxon>
    </lineage>
</organism>
<dbReference type="InterPro" id="IPR036047">
    <property type="entry name" value="F-box-like_dom_sf"/>
</dbReference>
<evidence type="ECO:0008006" key="3">
    <source>
        <dbReference type="Google" id="ProtNLM"/>
    </source>
</evidence>
<reference evidence="1" key="1">
    <citation type="submission" date="2022-07" db="EMBL/GenBank/DDBJ databases">
        <title>Genome Sequence of Physisporinus lineatus.</title>
        <authorList>
            <person name="Buettner E."/>
        </authorList>
    </citation>
    <scope>NUCLEOTIDE SEQUENCE</scope>
    <source>
        <strain evidence="1">VT162</strain>
    </source>
</reference>
<comment type="caution">
    <text evidence="1">The sequence shown here is derived from an EMBL/GenBank/DDBJ whole genome shotgun (WGS) entry which is preliminary data.</text>
</comment>
<dbReference type="AlphaFoldDB" id="A0AAD5VE41"/>
<evidence type="ECO:0000313" key="1">
    <source>
        <dbReference type="EMBL" id="KAJ3489835.1"/>
    </source>
</evidence>
<dbReference type="Proteomes" id="UP001212997">
    <property type="component" value="Unassembled WGS sequence"/>
</dbReference>
<sequence>MSRSEKPPHIITDIVLEIFGHLRHSPRALRQCSLVCKQWVYPSQELVFRTIRVLNNTLTRDFQHLIRFLTDHQILSSFVKHLVLLKEKGEVGKRCLDLQQLHEIISRLPKLTSLQLCDLDLRACAEGIQKAFQVPHNVPRGPIPQIRTLLLDRISVAPVDFTYFLRLVSSVETLHITDSESTMRKPPCHSPLPVNLANLRCIKLNCSPLGSGLIQRLSETHPSSRFHSLSIVEHDPITPDVFRNPTFSSSSTLRRLCLYLKNVASDRDRNQMNALRCLDLASFHSLTELKVTMKLAWTDYELHDSSLDIQWTLLLGLVESCTATRIIISLTPPQYGPRSMGPRYTRQLSQCLLNDWWTILQELEWRILDDCLASKAIVPEVGFMGEISGTHDLVNTSSRENLGNVLEENIRSRMPRMSSLGRIRFWNGDRGSENWWFS</sequence>
<keyword evidence="2" id="KW-1185">Reference proteome</keyword>
<evidence type="ECO:0000313" key="2">
    <source>
        <dbReference type="Proteomes" id="UP001212997"/>
    </source>
</evidence>
<name>A0AAD5VE41_9APHY</name>
<dbReference type="SUPFAM" id="SSF81383">
    <property type="entry name" value="F-box domain"/>
    <property type="match status" value="1"/>
</dbReference>
<proteinExistence type="predicted"/>
<gene>
    <name evidence="1" type="ORF">NLI96_g1858</name>
</gene>
<dbReference type="Gene3D" id="1.20.1280.50">
    <property type="match status" value="1"/>
</dbReference>